<dbReference type="Proteomes" id="UP001202244">
    <property type="component" value="Chromosome"/>
</dbReference>
<name>A0ABY3XUN8_9ACTN</name>
<feature type="region of interest" description="Disordered" evidence="1">
    <location>
        <begin position="1"/>
        <end position="29"/>
    </location>
</feature>
<protein>
    <submittedName>
        <fullName evidence="2">Uncharacterized protein</fullName>
    </submittedName>
</protein>
<organism evidence="2 3">
    <name type="scientific">Streptomyces tubbatahanensis</name>
    <dbReference type="NCBI Taxonomy" id="2923272"/>
    <lineage>
        <taxon>Bacteria</taxon>
        <taxon>Bacillati</taxon>
        <taxon>Actinomycetota</taxon>
        <taxon>Actinomycetes</taxon>
        <taxon>Kitasatosporales</taxon>
        <taxon>Streptomycetaceae</taxon>
        <taxon>Streptomyces</taxon>
    </lineage>
</organism>
<proteinExistence type="predicted"/>
<reference evidence="2 3" key="1">
    <citation type="journal article" date="2023" name="Microbiol. Spectr.">
        <title>Synergy between Genome Mining, Metabolomics, and Bioinformatics Uncovers Antibacterial Chlorinated Carbazole Alkaloids and Their Biosynthetic Gene Cluster from Streptomyces tubbatahanensis sp. nov., a Novel Actinomycete Isolated from Sulu Sea, Philippines.</title>
        <authorList>
            <person name="Tenebro C.P."/>
            <person name="Trono D.J.V.L."/>
            <person name="Balida L.A.P."/>
            <person name="Bayog L.K.A."/>
            <person name="Bruna J.R."/>
            <person name="Sabido E.M."/>
            <person name="Caspe D.P.C."/>
            <person name="de Los Santos E.L.C."/>
            <person name="Saludes J.P."/>
            <person name="Dalisay D.S."/>
        </authorList>
    </citation>
    <scope>NUCLEOTIDE SEQUENCE [LARGE SCALE GENOMIC DNA]</scope>
    <source>
        <strain evidence="2 3">DSD3025</strain>
    </source>
</reference>
<evidence type="ECO:0000313" key="2">
    <source>
        <dbReference type="EMBL" id="UNS98203.1"/>
    </source>
</evidence>
<gene>
    <name evidence="2" type="ORF">MMF93_18400</name>
</gene>
<dbReference type="RefSeq" id="WP_242752989.1">
    <property type="nucleotide sequence ID" value="NZ_CP093846.1"/>
</dbReference>
<evidence type="ECO:0000313" key="3">
    <source>
        <dbReference type="Proteomes" id="UP001202244"/>
    </source>
</evidence>
<evidence type="ECO:0000256" key="1">
    <source>
        <dbReference type="SAM" id="MobiDB-lite"/>
    </source>
</evidence>
<sequence>MAPEGGTVAGRLRPARVRRSEPEETAQEWEPMAPVELAVFDTFTK</sequence>
<dbReference type="EMBL" id="CP093846">
    <property type="protein sequence ID" value="UNS98203.1"/>
    <property type="molecule type" value="Genomic_DNA"/>
</dbReference>
<accession>A0ABY3XUN8</accession>
<keyword evidence="3" id="KW-1185">Reference proteome</keyword>